<organism evidence="2 3">
    <name type="scientific">Stenotrophomonas ginsengisoli</name>
    <dbReference type="NCBI Taxonomy" id="336566"/>
    <lineage>
        <taxon>Bacteria</taxon>
        <taxon>Pseudomonadati</taxon>
        <taxon>Pseudomonadota</taxon>
        <taxon>Gammaproteobacteria</taxon>
        <taxon>Lysobacterales</taxon>
        <taxon>Lysobacteraceae</taxon>
        <taxon>Stenotrophomonas</taxon>
    </lineage>
</organism>
<name>A0A0R0DDC6_9GAMM</name>
<gene>
    <name evidence="2" type="ORF">ABB30_10715</name>
</gene>
<accession>A0A0R0DDC6</accession>
<dbReference type="PANTHER" id="PTHR43194">
    <property type="entry name" value="HYDROLASE ALPHA/BETA FOLD FAMILY"/>
    <property type="match status" value="1"/>
</dbReference>
<dbReference type="STRING" id="336566.ABB30_10715"/>
<dbReference type="InterPro" id="IPR029058">
    <property type="entry name" value="AB_hydrolase_fold"/>
</dbReference>
<comment type="caution">
    <text evidence="2">The sequence shown here is derived from an EMBL/GenBank/DDBJ whole genome shotgun (WGS) entry which is preliminary data.</text>
</comment>
<protein>
    <recommendedName>
        <fullName evidence="1">AB hydrolase-1 domain-containing protein</fullName>
    </recommendedName>
</protein>
<dbReference type="OrthoDB" id="9780765at2"/>
<evidence type="ECO:0000313" key="2">
    <source>
        <dbReference type="EMBL" id="KRG75966.1"/>
    </source>
</evidence>
<evidence type="ECO:0000313" key="3">
    <source>
        <dbReference type="Proteomes" id="UP000050956"/>
    </source>
</evidence>
<dbReference type="Proteomes" id="UP000050956">
    <property type="component" value="Unassembled WGS sequence"/>
</dbReference>
<keyword evidence="3" id="KW-1185">Reference proteome</keyword>
<dbReference type="AlphaFoldDB" id="A0A0R0DDC6"/>
<evidence type="ECO:0000259" key="1">
    <source>
        <dbReference type="Pfam" id="PF12697"/>
    </source>
</evidence>
<dbReference type="Pfam" id="PF12697">
    <property type="entry name" value="Abhydrolase_6"/>
    <property type="match status" value="1"/>
</dbReference>
<proteinExistence type="predicted"/>
<dbReference type="Gene3D" id="3.40.50.1820">
    <property type="entry name" value="alpha/beta hydrolase"/>
    <property type="match status" value="1"/>
</dbReference>
<reference evidence="2 3" key="1">
    <citation type="submission" date="2015-05" db="EMBL/GenBank/DDBJ databases">
        <title>Genome sequencing and analysis of members of genus Stenotrophomonas.</title>
        <authorList>
            <person name="Patil P.P."/>
            <person name="Midha S."/>
            <person name="Patil P.B."/>
        </authorList>
    </citation>
    <scope>NUCLEOTIDE SEQUENCE [LARGE SCALE GENOMIC DNA]</scope>
    <source>
        <strain evidence="2 3">DSM 24757</strain>
    </source>
</reference>
<sequence length="300" mass="32238">MGDGMGRQLAGRLIGMGMLLAGPLAVADTFQGLQVEVIGQGRQVLMVPGLNSGIESWRDTCLALQDVPLQCHLVQLPGFAGQPAQAEVQADFVAAIEQRLTDYIDQRMAPAPVLAGHSLGGFFALKLAAARPDKVAAVIVVDSLPFFPAAANPAATVESSRPMADAMRQQMLSLDEAAYRQQSVMALNGMSKGEERNALLRQWSADSDRQTTAAAMHALMTTDLRPQLAQVTPPVLVLGAWEAYGQYGATQASTEAIFQAQYAGLPDKRIAMAGHGYHFLMWDAQAWLQGEIRQFLIAHP</sequence>
<dbReference type="InterPro" id="IPR050228">
    <property type="entry name" value="Carboxylesterase_BioH"/>
</dbReference>
<feature type="domain" description="AB hydrolase-1" evidence="1">
    <location>
        <begin position="44"/>
        <end position="282"/>
    </location>
</feature>
<dbReference type="EMBL" id="LDJM01000026">
    <property type="protein sequence ID" value="KRG75966.1"/>
    <property type="molecule type" value="Genomic_DNA"/>
</dbReference>
<dbReference type="InterPro" id="IPR000073">
    <property type="entry name" value="AB_hydrolase_1"/>
</dbReference>
<dbReference type="SUPFAM" id="SSF53474">
    <property type="entry name" value="alpha/beta-Hydrolases"/>
    <property type="match status" value="1"/>
</dbReference>
<dbReference type="PANTHER" id="PTHR43194:SF5">
    <property type="entry name" value="PIMELOYL-[ACYL-CARRIER PROTEIN] METHYL ESTER ESTERASE"/>
    <property type="match status" value="1"/>
</dbReference>
<dbReference type="PATRIC" id="fig|336566.3.peg.1565"/>